<gene>
    <name evidence="2" type="primary">scvA</name>
    <name evidence="2" type="ORF">CBU_1267a</name>
</gene>
<feature type="region of interest" description="Disordered" evidence="1">
    <location>
        <begin position="1"/>
        <end position="30"/>
    </location>
</feature>
<dbReference type="Proteomes" id="UP000002671">
    <property type="component" value="Chromosome"/>
</dbReference>
<dbReference type="GeneID" id="7065864"/>
<keyword evidence="3" id="KW-1185">Reference proteome</keyword>
<organism evidence="2 3">
    <name type="scientific">Coxiella burnetii (strain RSA 493 / Nine Mile phase I)</name>
    <dbReference type="NCBI Taxonomy" id="227377"/>
    <lineage>
        <taxon>Bacteria</taxon>
        <taxon>Pseudomonadati</taxon>
        <taxon>Pseudomonadota</taxon>
        <taxon>Gammaproteobacteria</taxon>
        <taxon>Legionellales</taxon>
        <taxon>Coxiellaceae</taxon>
        <taxon>Coxiella</taxon>
    </lineage>
</organism>
<dbReference type="EMBL" id="AE016828">
    <property type="protein sequence ID" value="ACI15284.1"/>
    <property type="molecule type" value="Genomic_DNA"/>
</dbReference>
<sequence>MERQNVQQQRGKDQRPQRPGASNPRRPNQR</sequence>
<evidence type="ECO:0000313" key="2">
    <source>
        <dbReference type="EMBL" id="ACI15284.1"/>
    </source>
</evidence>
<dbReference type="EnsemblBacteria" id="ACI15284">
    <property type="protein sequence ID" value="ACI15284"/>
    <property type="gene ID" value="CBU_1267a"/>
</dbReference>
<name>B5QSC0_COXBU</name>
<reference evidence="2 3" key="2">
    <citation type="journal article" date="2009" name="Infect. Immun.">
        <title>Comparative genomics reveal extensive transposon-mediated genomic plasticity and diversity among potential effector proteins within the genus Coxiella.</title>
        <authorList>
            <person name="Beare P.A."/>
            <person name="Unsworth N."/>
            <person name="Andoh M."/>
            <person name="Voth D.E."/>
            <person name="Omsland A."/>
            <person name="Gilk S.D."/>
            <person name="Williams K.P."/>
            <person name="Sobral B.W."/>
            <person name="Kupko J.J.III."/>
            <person name="Porcella S.F."/>
            <person name="Samuel J.E."/>
            <person name="Heinzen R.A."/>
        </authorList>
    </citation>
    <scope>NUCLEOTIDE SEQUENCE [LARGE SCALE GENOMIC DNA]</scope>
    <source>
        <strain evidence="3">RSA 493 / Nine Mile phase I</strain>
    </source>
</reference>
<dbReference type="AlphaFoldDB" id="B5QSC0"/>
<evidence type="ECO:0000313" key="3">
    <source>
        <dbReference type="Proteomes" id="UP000002671"/>
    </source>
</evidence>
<dbReference type="HOGENOM" id="CLU_3403040_0_0_6"/>
<dbReference type="KEGG" id="cbu:CBU_1267a"/>
<evidence type="ECO:0000256" key="1">
    <source>
        <dbReference type="SAM" id="MobiDB-lite"/>
    </source>
</evidence>
<proteinExistence type="predicted"/>
<dbReference type="RefSeq" id="WP_010958114.1">
    <property type="nucleotide sequence ID" value="NC_002971.4"/>
</dbReference>
<accession>B5QSC0</accession>
<dbReference type="RefSeq" id="YP_002332993.1">
    <property type="nucleotide sequence ID" value="NC_002971.4"/>
</dbReference>
<protein>
    <submittedName>
        <fullName evidence="2">ScvA</fullName>
    </submittedName>
</protein>
<reference evidence="2 3" key="1">
    <citation type="journal article" date="2003" name="Proc. Natl. Acad. Sci. U.S.A.">
        <title>Complete genome sequence of the Q-fever pathogen, Coxiella burnetii.</title>
        <authorList>
            <person name="Seshadri R."/>
            <person name="Paulsen I.T."/>
            <person name="Eisen J.A."/>
            <person name="Read T.D."/>
            <person name="Nelson K.E."/>
            <person name="Nelson W.C."/>
            <person name="Ward N.L."/>
            <person name="Tettelin H."/>
            <person name="Davidsen T.M."/>
            <person name="Beanan M.J."/>
            <person name="Deboy R.T."/>
            <person name="Daugherty S.C."/>
            <person name="Brinkac L.M."/>
            <person name="Madupu R."/>
            <person name="Dodson R.J."/>
            <person name="Khouri H.M."/>
            <person name="Lee K.H."/>
            <person name="Carty H.A."/>
            <person name="Scanlan D."/>
            <person name="Heinzen R.A."/>
            <person name="Thompson H.A."/>
            <person name="Samuel J.E."/>
            <person name="Fraser C.M."/>
            <person name="Heidelberg J.F."/>
        </authorList>
    </citation>
    <scope>NUCLEOTIDE SEQUENCE [LARGE SCALE GENOMIC DNA]</scope>
    <source>
        <strain evidence="3">RSA 493 / Nine Mile phase I</strain>
    </source>
</reference>